<feature type="transmembrane region" description="Helical" evidence="2">
    <location>
        <begin position="52"/>
        <end position="70"/>
    </location>
</feature>
<dbReference type="Pfam" id="PF19609">
    <property type="entry name" value="DUF6114"/>
    <property type="match status" value="1"/>
</dbReference>
<feature type="region of interest" description="Disordered" evidence="1">
    <location>
        <begin position="187"/>
        <end position="312"/>
    </location>
</feature>
<evidence type="ECO:0000313" key="4">
    <source>
        <dbReference type="Proteomes" id="UP000598146"/>
    </source>
</evidence>
<keyword evidence="2" id="KW-1133">Transmembrane helix</keyword>
<keyword evidence="2" id="KW-0472">Membrane</keyword>
<sequence>MATESFWVRFGRWRRGRPFWGGLLLVLSGLEMFFSANMELDNIEIHIGPQGFLSYLLPVIMLICGALTWITPAQRLFYGIVGTLTALYSFVGLNLGGWIVGMLLGIVGGALAIAWGPPRQPPVGTGGTPPGEPGPPAVSDSTIVPGLDPQAAPDPNRRPPHRKALMLIVPLAVAGAVAAMGNPPADAAECPEGLPSRTATATPTPKKSTGKPAKPGKSVAPSAAAPSPSASAPVPAEEGTGNPILDGIGDVVEGIGDLLGIGDDDNATPAPSPSAVPSAAAPSSAAPARPVAPSRSATKAPAPKPSRSAEEIPCLGPRQEGVLAAADGLPQVGLKPGIMKVGSLTMYNSTYEGVTELPTRNGTIRALSFVMDKAVNKPFSLEIDEPGDATTLIKSNELITDGNVEFYTPRMTGKLFGLIPVTFTPEQPPPLTLPILWFTDVTIDLAYVRCDVLTADPIAITET</sequence>
<dbReference type="EMBL" id="JADQTO010000012">
    <property type="protein sequence ID" value="MBG0564799.1"/>
    <property type="molecule type" value="Genomic_DNA"/>
</dbReference>
<protein>
    <submittedName>
        <fullName evidence="3">Uncharacterized protein</fullName>
    </submittedName>
</protein>
<keyword evidence="4" id="KW-1185">Reference proteome</keyword>
<proteinExistence type="predicted"/>
<evidence type="ECO:0000313" key="3">
    <source>
        <dbReference type="EMBL" id="MBG0564799.1"/>
    </source>
</evidence>
<dbReference type="InterPro" id="IPR046096">
    <property type="entry name" value="DUF6114"/>
</dbReference>
<feature type="transmembrane region" description="Helical" evidence="2">
    <location>
        <begin position="20"/>
        <end position="40"/>
    </location>
</feature>
<dbReference type="AlphaFoldDB" id="A0A931C9T6"/>
<dbReference type="Proteomes" id="UP000598146">
    <property type="component" value="Unassembled WGS sequence"/>
</dbReference>
<keyword evidence="2" id="KW-0812">Transmembrane</keyword>
<feature type="compositionally biased region" description="Low complexity" evidence="1">
    <location>
        <begin position="244"/>
        <end position="298"/>
    </location>
</feature>
<gene>
    <name evidence="3" type="ORF">I4J89_25440</name>
</gene>
<reference evidence="3" key="1">
    <citation type="submission" date="2020-11" db="EMBL/GenBank/DDBJ databases">
        <title>Isolation and identification of active actinomycetes.</title>
        <authorList>
            <person name="Sun X."/>
        </authorList>
    </citation>
    <scope>NUCLEOTIDE SEQUENCE</scope>
    <source>
        <strain evidence="3">NEAU-A11</strain>
    </source>
</reference>
<organism evidence="3 4">
    <name type="scientific">Actinoplanes aureus</name>
    <dbReference type="NCBI Taxonomy" id="2792083"/>
    <lineage>
        <taxon>Bacteria</taxon>
        <taxon>Bacillati</taxon>
        <taxon>Actinomycetota</taxon>
        <taxon>Actinomycetes</taxon>
        <taxon>Micromonosporales</taxon>
        <taxon>Micromonosporaceae</taxon>
        <taxon>Actinoplanes</taxon>
    </lineage>
</organism>
<comment type="caution">
    <text evidence="3">The sequence shown here is derived from an EMBL/GenBank/DDBJ whole genome shotgun (WGS) entry which is preliminary data.</text>
</comment>
<accession>A0A931C9T6</accession>
<feature type="region of interest" description="Disordered" evidence="1">
    <location>
        <begin position="121"/>
        <end position="160"/>
    </location>
</feature>
<evidence type="ECO:0000256" key="1">
    <source>
        <dbReference type="SAM" id="MobiDB-lite"/>
    </source>
</evidence>
<dbReference type="RefSeq" id="WP_196416573.1">
    <property type="nucleotide sequence ID" value="NZ_JADQTO010000012.1"/>
</dbReference>
<feature type="compositionally biased region" description="Low complexity" evidence="1">
    <location>
        <begin position="195"/>
        <end position="236"/>
    </location>
</feature>
<name>A0A931C9T6_9ACTN</name>
<evidence type="ECO:0000256" key="2">
    <source>
        <dbReference type="SAM" id="Phobius"/>
    </source>
</evidence>